<evidence type="ECO:0000313" key="8">
    <source>
        <dbReference type="EMBL" id="SVC34952.1"/>
    </source>
</evidence>
<organism evidence="8">
    <name type="scientific">marine metagenome</name>
    <dbReference type="NCBI Taxonomy" id="408172"/>
    <lineage>
        <taxon>unclassified sequences</taxon>
        <taxon>metagenomes</taxon>
        <taxon>ecological metagenomes</taxon>
    </lineage>
</organism>
<evidence type="ECO:0000256" key="5">
    <source>
        <dbReference type="ARBA" id="ARBA00023315"/>
    </source>
</evidence>
<evidence type="ECO:0000256" key="3">
    <source>
        <dbReference type="ARBA" id="ARBA00022679"/>
    </source>
</evidence>
<dbReference type="Pfam" id="PF00198">
    <property type="entry name" value="2-oxoacid_dh"/>
    <property type="match status" value="1"/>
</dbReference>
<evidence type="ECO:0008006" key="9">
    <source>
        <dbReference type="Google" id="ProtNLM"/>
    </source>
</evidence>
<dbReference type="InterPro" id="IPR000089">
    <property type="entry name" value="Biotin_lipoyl"/>
</dbReference>
<evidence type="ECO:0000259" key="6">
    <source>
        <dbReference type="Pfam" id="PF00198"/>
    </source>
</evidence>
<feature type="domain" description="2-oxoacid dehydrogenase acyltransferase catalytic" evidence="6">
    <location>
        <begin position="148"/>
        <end position="358"/>
    </location>
</feature>
<dbReference type="Gene3D" id="3.30.559.10">
    <property type="entry name" value="Chloramphenicol acetyltransferase-like domain"/>
    <property type="match status" value="1"/>
</dbReference>
<protein>
    <recommendedName>
        <fullName evidence="9">Dihydrolipoamide acetyltransferase component of pyruvate dehydrogenase complex</fullName>
    </recommendedName>
</protein>
<keyword evidence="3" id="KW-0808">Transferase</keyword>
<dbReference type="EMBL" id="UINC01086466">
    <property type="protein sequence ID" value="SVC34952.1"/>
    <property type="molecule type" value="Genomic_DNA"/>
</dbReference>
<dbReference type="PANTHER" id="PTHR43178:SF5">
    <property type="entry name" value="LIPOAMIDE ACYLTRANSFERASE COMPONENT OF BRANCHED-CHAIN ALPHA-KETO ACID DEHYDROGENASE COMPLEX, MITOCHONDRIAL"/>
    <property type="match status" value="1"/>
</dbReference>
<keyword evidence="5" id="KW-0012">Acyltransferase</keyword>
<sequence>MHEIVIPQLNSNDDSCVLREWLFVGGDRVETGDIVAIVETSKAIAELDSDASGIFEPAAGLDSECAFGSVIAYVFDSENERLSFLAADRHSDHGDAQVLTITKAAEELIERHSVSASELKTLGKKTVKTSDVERLLARSGETAPPGLNLSRRQAAIADSVSLSHQTIPKAFLLMKIYCDHAQEYLSRFIEKEHVVAGLPELLVLAVSRLCIRYPAFYRNALDDGIAPPENANVGVTVDVGTGLFVPVIQETGSKNLTEIARTLMRFRVSAMRERFSEDDLSGGHITISLNTAPDVVLVVPVILPGQTCMLSLGSIQEELSLDGDGTPVVRTYCHLGVAYDHRVINGYDAVQFVAEIKRDFET</sequence>
<accession>A0A382LIN9</accession>
<dbReference type="AlphaFoldDB" id="A0A382LIN9"/>
<dbReference type="Pfam" id="PF00364">
    <property type="entry name" value="Biotin_lipoyl"/>
    <property type="match status" value="1"/>
</dbReference>
<evidence type="ECO:0000259" key="7">
    <source>
        <dbReference type="Pfam" id="PF00364"/>
    </source>
</evidence>
<dbReference type="InterPro" id="IPR001078">
    <property type="entry name" value="2-oxoacid_DH_actylTfrase"/>
</dbReference>
<feature type="domain" description="Lipoyl-binding" evidence="7">
    <location>
        <begin position="5"/>
        <end position="54"/>
    </location>
</feature>
<dbReference type="InterPro" id="IPR023213">
    <property type="entry name" value="CAT-like_dom_sf"/>
</dbReference>
<gene>
    <name evidence="8" type="ORF">METZ01_LOCUS287806</name>
</gene>
<evidence type="ECO:0000256" key="1">
    <source>
        <dbReference type="ARBA" id="ARBA00001938"/>
    </source>
</evidence>
<proteinExistence type="inferred from homology"/>
<dbReference type="GO" id="GO:0005737">
    <property type="term" value="C:cytoplasm"/>
    <property type="evidence" value="ECO:0007669"/>
    <property type="project" value="TreeGrafter"/>
</dbReference>
<dbReference type="PANTHER" id="PTHR43178">
    <property type="entry name" value="DIHYDROLIPOAMIDE ACETYLTRANSFERASE COMPONENT OF PYRUVATE DEHYDROGENASE COMPLEX"/>
    <property type="match status" value="1"/>
</dbReference>
<dbReference type="InterPro" id="IPR011053">
    <property type="entry name" value="Single_hybrid_motif"/>
</dbReference>
<evidence type="ECO:0000256" key="2">
    <source>
        <dbReference type="ARBA" id="ARBA00007317"/>
    </source>
</evidence>
<name>A0A382LIN9_9ZZZZ</name>
<keyword evidence="4" id="KW-0450">Lipoyl</keyword>
<comment type="similarity">
    <text evidence="2">Belongs to the 2-oxoacid dehydrogenase family.</text>
</comment>
<dbReference type="Gene3D" id="2.40.50.100">
    <property type="match status" value="1"/>
</dbReference>
<feature type="non-terminal residue" evidence="8">
    <location>
        <position position="362"/>
    </location>
</feature>
<dbReference type="GO" id="GO:0016407">
    <property type="term" value="F:acetyltransferase activity"/>
    <property type="evidence" value="ECO:0007669"/>
    <property type="project" value="TreeGrafter"/>
</dbReference>
<dbReference type="GO" id="GO:0031405">
    <property type="term" value="F:lipoic acid binding"/>
    <property type="evidence" value="ECO:0007669"/>
    <property type="project" value="TreeGrafter"/>
</dbReference>
<dbReference type="InterPro" id="IPR050743">
    <property type="entry name" value="2-oxoacid_DH_E2_comp"/>
</dbReference>
<reference evidence="8" key="1">
    <citation type="submission" date="2018-05" db="EMBL/GenBank/DDBJ databases">
        <authorList>
            <person name="Lanie J.A."/>
            <person name="Ng W.-L."/>
            <person name="Kazmierczak K.M."/>
            <person name="Andrzejewski T.M."/>
            <person name="Davidsen T.M."/>
            <person name="Wayne K.J."/>
            <person name="Tettelin H."/>
            <person name="Glass J.I."/>
            <person name="Rusch D."/>
            <person name="Podicherti R."/>
            <person name="Tsui H.-C.T."/>
            <person name="Winkler M.E."/>
        </authorList>
    </citation>
    <scope>NUCLEOTIDE SEQUENCE</scope>
</reference>
<dbReference type="SUPFAM" id="SSF51230">
    <property type="entry name" value="Single hybrid motif"/>
    <property type="match status" value="1"/>
</dbReference>
<dbReference type="SUPFAM" id="SSF52777">
    <property type="entry name" value="CoA-dependent acyltransferases"/>
    <property type="match status" value="1"/>
</dbReference>
<dbReference type="CDD" id="cd06849">
    <property type="entry name" value="lipoyl_domain"/>
    <property type="match status" value="1"/>
</dbReference>
<comment type="cofactor">
    <cofactor evidence="1">
        <name>(R)-lipoate</name>
        <dbReference type="ChEBI" id="CHEBI:83088"/>
    </cofactor>
</comment>
<evidence type="ECO:0000256" key="4">
    <source>
        <dbReference type="ARBA" id="ARBA00022823"/>
    </source>
</evidence>